<dbReference type="EMBL" id="JAACJL010000045">
    <property type="protein sequence ID" value="KAF4613788.1"/>
    <property type="molecule type" value="Genomic_DNA"/>
</dbReference>
<dbReference type="Proteomes" id="UP000521872">
    <property type="component" value="Unassembled WGS sequence"/>
</dbReference>
<evidence type="ECO:0000256" key="4">
    <source>
        <dbReference type="ARBA" id="ARBA00038314"/>
    </source>
</evidence>
<evidence type="ECO:0000256" key="3">
    <source>
        <dbReference type="ARBA" id="ARBA00022691"/>
    </source>
</evidence>
<organism evidence="5 6">
    <name type="scientific">Agrocybe pediades</name>
    <dbReference type="NCBI Taxonomy" id="84607"/>
    <lineage>
        <taxon>Eukaryota</taxon>
        <taxon>Fungi</taxon>
        <taxon>Dikarya</taxon>
        <taxon>Basidiomycota</taxon>
        <taxon>Agaricomycotina</taxon>
        <taxon>Agaricomycetes</taxon>
        <taxon>Agaricomycetidae</taxon>
        <taxon>Agaricales</taxon>
        <taxon>Agaricineae</taxon>
        <taxon>Strophariaceae</taxon>
        <taxon>Agrocybe</taxon>
    </lineage>
</organism>
<proteinExistence type="inferred from homology"/>
<comment type="pathway">
    <text evidence="1">Secondary metabolite biosynthesis.</text>
</comment>
<evidence type="ECO:0000313" key="6">
    <source>
        <dbReference type="Proteomes" id="UP000521872"/>
    </source>
</evidence>
<comment type="similarity">
    <text evidence="4">Belongs to the class I-like SAM-binding methyltransferase superfamily.</text>
</comment>
<protein>
    <recommendedName>
        <fullName evidence="7">Methyltransferase ausD</fullName>
    </recommendedName>
</protein>
<reference evidence="5 6" key="1">
    <citation type="submission" date="2019-12" db="EMBL/GenBank/DDBJ databases">
        <authorList>
            <person name="Floudas D."/>
            <person name="Bentzer J."/>
            <person name="Ahren D."/>
            <person name="Johansson T."/>
            <person name="Persson P."/>
            <person name="Tunlid A."/>
        </authorList>
    </citation>
    <scope>NUCLEOTIDE SEQUENCE [LARGE SCALE GENOMIC DNA]</scope>
    <source>
        <strain evidence="5 6">CBS 102.39</strain>
    </source>
</reference>
<keyword evidence="3" id="KW-0949">S-adenosyl-L-methionine</keyword>
<dbReference type="SUPFAM" id="SSF53335">
    <property type="entry name" value="S-adenosyl-L-methionine-dependent methyltransferases"/>
    <property type="match status" value="1"/>
</dbReference>
<evidence type="ECO:0008006" key="7">
    <source>
        <dbReference type="Google" id="ProtNLM"/>
    </source>
</evidence>
<dbReference type="PANTHER" id="PTHR35897:SF1">
    <property type="entry name" value="METHYLTRANSFERASE AUSD"/>
    <property type="match status" value="1"/>
</dbReference>
<dbReference type="PANTHER" id="PTHR35897">
    <property type="entry name" value="METHYLTRANSFERASE AUSD"/>
    <property type="match status" value="1"/>
</dbReference>
<dbReference type="InterPro" id="IPR029063">
    <property type="entry name" value="SAM-dependent_MTases_sf"/>
</dbReference>
<dbReference type="AlphaFoldDB" id="A0A8H4QMZ2"/>
<evidence type="ECO:0000256" key="2">
    <source>
        <dbReference type="ARBA" id="ARBA00022679"/>
    </source>
</evidence>
<dbReference type="InterPro" id="IPR051654">
    <property type="entry name" value="Meroterpenoid_MTases"/>
</dbReference>
<keyword evidence="6" id="KW-1185">Reference proteome</keyword>
<gene>
    <name evidence="5" type="ORF">D9613_007729</name>
</gene>
<name>A0A8H4QMZ2_9AGAR</name>
<dbReference type="Gene3D" id="3.40.50.150">
    <property type="entry name" value="Vaccinia Virus protein VP39"/>
    <property type="match status" value="1"/>
</dbReference>
<comment type="caution">
    <text evidence="5">The sequence shown here is derived from an EMBL/GenBank/DDBJ whole genome shotgun (WGS) entry which is preliminary data.</text>
</comment>
<keyword evidence="2" id="KW-0808">Transferase</keyword>
<evidence type="ECO:0000313" key="5">
    <source>
        <dbReference type="EMBL" id="KAF4613788.1"/>
    </source>
</evidence>
<dbReference type="GO" id="GO:0016740">
    <property type="term" value="F:transferase activity"/>
    <property type="evidence" value="ECO:0007669"/>
    <property type="project" value="UniProtKB-KW"/>
</dbReference>
<evidence type="ECO:0000256" key="1">
    <source>
        <dbReference type="ARBA" id="ARBA00005179"/>
    </source>
</evidence>
<accession>A0A8H4QMZ2</accession>
<sequence>MTTPSRPLDPSLYDVALTQDDLLFFKQAANITDDDDQEGDGDAIRQHILTVQAKAYAVYSYPCIRRFAFIRPKIASLPGYEHALKLLETRANPILLDVGCCFGNDIRKAVLDGWPVHNIVATDLRKGFWDVGHELFRSTPKSFPVKFLEGDILDDAFLSISPDGAKQSDTDHDDGRAELDRIITLSPLSHEVSAIHASSLFHLFTEENQLLLARRLAALLVPKPGSIIFGEHIALPVKGLRGDARVRIAAEESDSGKTKSFQMFCHSPDSWTKMWTEEVFSGGGGSSSPHIKVDTKLIEMKRNDSTSDPGTKLWMMSWYIQIL</sequence>